<proteinExistence type="predicted"/>
<evidence type="ECO:0000313" key="2">
    <source>
        <dbReference type="EMBL" id="SME15694.1"/>
    </source>
</evidence>
<dbReference type="Proteomes" id="UP000194439">
    <property type="component" value="Unassembled WGS sequence"/>
</dbReference>
<dbReference type="RefSeq" id="WP_088028776.1">
    <property type="nucleotide sequence ID" value="NZ_FWZD01000055.1"/>
</dbReference>
<feature type="compositionally biased region" description="Basic and acidic residues" evidence="1">
    <location>
        <begin position="67"/>
        <end position="85"/>
    </location>
</feature>
<evidence type="ECO:0000256" key="1">
    <source>
        <dbReference type="SAM" id="MobiDB-lite"/>
    </source>
</evidence>
<evidence type="ECO:0000313" key="3">
    <source>
        <dbReference type="Proteomes" id="UP000194439"/>
    </source>
</evidence>
<sequence>MNHFVLNAFIDKETKVGYSKGDMYESNDSERIAFLIEKGFLKGNKEISTFPKHTGGGWYELSNGEKVQGKEEAMSAEQSLKDKES</sequence>
<name>A0A1Y5ZZJ2_9BACI</name>
<dbReference type="EMBL" id="FWZD01000055">
    <property type="protein sequence ID" value="SME15694.1"/>
    <property type="molecule type" value="Genomic_DNA"/>
</dbReference>
<reference evidence="3" key="1">
    <citation type="submission" date="2017-04" db="EMBL/GenBank/DDBJ databases">
        <authorList>
            <person name="Criscuolo A."/>
        </authorList>
    </citation>
    <scope>NUCLEOTIDE SEQUENCE [LARGE SCALE GENOMIC DNA]</scope>
</reference>
<dbReference type="AlphaFoldDB" id="A0A1Y5ZZJ2"/>
<gene>
    <name evidence="2" type="ORF">BACERE00185_03086</name>
</gene>
<organism evidence="2 3">
    <name type="scientific">Bacillus mobilis</name>
    <dbReference type="NCBI Taxonomy" id="2026190"/>
    <lineage>
        <taxon>Bacteria</taxon>
        <taxon>Bacillati</taxon>
        <taxon>Bacillota</taxon>
        <taxon>Bacilli</taxon>
        <taxon>Bacillales</taxon>
        <taxon>Bacillaceae</taxon>
        <taxon>Bacillus</taxon>
        <taxon>Bacillus cereus group</taxon>
    </lineage>
</organism>
<protein>
    <submittedName>
        <fullName evidence="2">Uncharacterized protein</fullName>
    </submittedName>
</protein>
<accession>A0A1Y5ZZJ2</accession>
<feature type="region of interest" description="Disordered" evidence="1">
    <location>
        <begin position="66"/>
        <end position="85"/>
    </location>
</feature>